<feature type="compositionally biased region" description="Polar residues" evidence="2">
    <location>
        <begin position="112"/>
        <end position="121"/>
    </location>
</feature>
<name>A0A7S4Q8H2_9DINO</name>
<evidence type="ECO:0000256" key="1">
    <source>
        <dbReference type="SAM" id="Coils"/>
    </source>
</evidence>
<evidence type="ECO:0000313" key="3">
    <source>
        <dbReference type="EMBL" id="CAE4575741.1"/>
    </source>
</evidence>
<feature type="coiled-coil region" evidence="1">
    <location>
        <begin position="191"/>
        <end position="225"/>
    </location>
</feature>
<proteinExistence type="predicted"/>
<protein>
    <recommendedName>
        <fullName evidence="4">G domain-containing protein</fullName>
    </recommendedName>
</protein>
<organism evidence="3">
    <name type="scientific">Alexandrium monilatum</name>
    <dbReference type="NCBI Taxonomy" id="311494"/>
    <lineage>
        <taxon>Eukaryota</taxon>
        <taxon>Sar</taxon>
        <taxon>Alveolata</taxon>
        <taxon>Dinophyceae</taxon>
        <taxon>Gonyaulacales</taxon>
        <taxon>Pyrocystaceae</taxon>
        <taxon>Alexandrium</taxon>
    </lineage>
</organism>
<feature type="region of interest" description="Disordered" evidence="2">
    <location>
        <begin position="109"/>
        <end position="128"/>
    </location>
</feature>
<dbReference type="PANTHER" id="PTHR34726:SF3">
    <property type="entry name" value="GUANYLATE-BINDING PROTEIN N-TERMINAL DOMAIN-CONTAINING PROTEIN-RELATED"/>
    <property type="match status" value="1"/>
</dbReference>
<sequence length="733" mass="82391">MQHYGADGDSAGTGFPSMRIPSTSHNLLSTVTSPNRSPERHPGAVLKLENSRVRRHAGESGARRRSINGSNSPSSLRRHCSEMGHAVPRVSERGREFPDQPPVHSWHIIGGDQTSEGSSRCGSPGTRVWSRESIASDPKGYLLRMLDPYLPANDARVREQVGAFIAQTLNVVEGVAAANHVRDQARAMETHWEVQEELRAAKEDLQSTERNRAELAKLLEATIQTTQQVATCEGAERRTLGAAVTIQRAWRRCQARRRARRFRASKLVDPYDAIVCFDSLSATLDPACLQIEILRWAHSAFNIGRAERDGIRIVAHMGLFDKGKTFLINQFYGKNLPSGKLHETTGLSMIYLPKQRFLVIDTKGLQAPVSYKTESGVKQLVDASQTEIFMFELVSRIAHYIIFVVNDFTWPEQRHIVQLHQKYVQSKRENQLIVVHNLRTTRSEREAVELFSKQVASKYEGVERSELGGLIFTTDEKPRIHHIGFAEAHSPAGERFNSKNAAHILQLLDQLEGIGERQRSIAELLQEHFASLLPEFVFLEETATGQRFDGSALRLTRNLDFTGGAEQVEPGAERDPTAYRSIGSLVLQVPEDHQVHIKTEGIFSEFCELVAQDITFKPPPPNVYEQHLKDKVVRLVEFEIPGVHRKDIVFKKGNRGLHITMSRAKDKAMSGYGVAPRFQAPRIPTGEFSYDLFFDDGIWELDGGREAVSHENGLLRIRLKQDLNGEVFTLDTL</sequence>
<evidence type="ECO:0008006" key="4">
    <source>
        <dbReference type="Google" id="ProtNLM"/>
    </source>
</evidence>
<dbReference type="SUPFAM" id="SSF52540">
    <property type="entry name" value="P-loop containing nucleoside triphosphate hydrolases"/>
    <property type="match status" value="1"/>
</dbReference>
<feature type="compositionally biased region" description="Polar residues" evidence="2">
    <location>
        <begin position="20"/>
        <end position="36"/>
    </location>
</feature>
<dbReference type="Gene3D" id="3.40.50.300">
    <property type="entry name" value="P-loop containing nucleotide triphosphate hydrolases"/>
    <property type="match status" value="1"/>
</dbReference>
<dbReference type="AlphaFoldDB" id="A0A7S4Q8H2"/>
<evidence type="ECO:0000256" key="2">
    <source>
        <dbReference type="SAM" id="MobiDB-lite"/>
    </source>
</evidence>
<accession>A0A7S4Q8H2</accession>
<gene>
    <name evidence="3" type="ORF">AMON00008_LOCUS15361</name>
</gene>
<dbReference type="EMBL" id="HBNR01022985">
    <property type="protein sequence ID" value="CAE4575741.1"/>
    <property type="molecule type" value="Transcribed_RNA"/>
</dbReference>
<keyword evidence="1" id="KW-0175">Coiled coil</keyword>
<dbReference type="PROSITE" id="PS50096">
    <property type="entry name" value="IQ"/>
    <property type="match status" value="1"/>
</dbReference>
<dbReference type="PANTHER" id="PTHR34726">
    <property type="entry name" value="GBP DOMAIN-CONTAINING PROTEIN"/>
    <property type="match status" value="1"/>
</dbReference>
<reference evidence="3" key="1">
    <citation type="submission" date="2021-01" db="EMBL/GenBank/DDBJ databases">
        <authorList>
            <person name="Corre E."/>
            <person name="Pelletier E."/>
            <person name="Niang G."/>
            <person name="Scheremetjew M."/>
            <person name="Finn R."/>
            <person name="Kale V."/>
            <person name="Holt S."/>
            <person name="Cochrane G."/>
            <person name="Meng A."/>
            <person name="Brown T."/>
            <person name="Cohen L."/>
        </authorList>
    </citation>
    <scope>NUCLEOTIDE SEQUENCE</scope>
    <source>
        <strain evidence="3">CCMP3105</strain>
    </source>
</reference>
<feature type="region of interest" description="Disordered" evidence="2">
    <location>
        <begin position="1"/>
        <end position="79"/>
    </location>
</feature>
<feature type="compositionally biased region" description="Basic and acidic residues" evidence="2">
    <location>
        <begin position="49"/>
        <end position="62"/>
    </location>
</feature>
<dbReference type="InterPro" id="IPR027417">
    <property type="entry name" value="P-loop_NTPase"/>
</dbReference>